<name>A0A1I8M1N5_MUSDO</name>
<dbReference type="AlphaFoldDB" id="A0A1I8M1N5"/>
<keyword evidence="2" id="KW-1185">Reference proteome</keyword>
<dbReference type="RefSeq" id="XP_005179904.1">
    <property type="nucleotide sequence ID" value="XM_005179847.3"/>
</dbReference>
<reference evidence="1" key="1">
    <citation type="submission" date="2020-05" db="UniProtKB">
        <authorList>
            <consortium name="EnsemblMetazoa"/>
        </authorList>
    </citation>
    <scope>IDENTIFICATION</scope>
    <source>
        <strain evidence="1">Aabys</strain>
    </source>
</reference>
<dbReference type="SUPFAM" id="SSF47473">
    <property type="entry name" value="EF-hand"/>
    <property type="match status" value="1"/>
</dbReference>
<dbReference type="KEGG" id="mde:101893686"/>
<dbReference type="Proteomes" id="UP001652621">
    <property type="component" value="Unplaced"/>
</dbReference>
<dbReference type="Gene3D" id="1.10.238.10">
    <property type="entry name" value="EF-hand"/>
    <property type="match status" value="1"/>
</dbReference>
<sequence length="118" mass="13692">MADDDDKPKKHTLESLFHLYANNIVVTMDLDNEDYDCILLSQIDYWLEQAKLLRTTFTVTETGLVYMEFRKWRLDYEEFLDFLEKICEGKNVTVEEVKTFLLEAGVPGTGSSDVVVVK</sequence>
<accession>A0A1I8M1N5</accession>
<reference evidence="3" key="2">
    <citation type="submission" date="2025-04" db="UniProtKB">
        <authorList>
            <consortium name="RefSeq"/>
        </authorList>
    </citation>
    <scope>IDENTIFICATION</scope>
    <source>
        <strain evidence="3">Aabys</strain>
    </source>
</reference>
<organism evidence="1">
    <name type="scientific">Musca domestica</name>
    <name type="common">House fly</name>
    <dbReference type="NCBI Taxonomy" id="7370"/>
    <lineage>
        <taxon>Eukaryota</taxon>
        <taxon>Metazoa</taxon>
        <taxon>Ecdysozoa</taxon>
        <taxon>Arthropoda</taxon>
        <taxon>Hexapoda</taxon>
        <taxon>Insecta</taxon>
        <taxon>Pterygota</taxon>
        <taxon>Neoptera</taxon>
        <taxon>Endopterygota</taxon>
        <taxon>Diptera</taxon>
        <taxon>Brachycera</taxon>
        <taxon>Muscomorpha</taxon>
        <taxon>Muscoidea</taxon>
        <taxon>Muscidae</taxon>
        <taxon>Musca</taxon>
    </lineage>
</organism>
<evidence type="ECO:0000313" key="3">
    <source>
        <dbReference type="RefSeq" id="XP_005179904.1"/>
    </source>
</evidence>
<dbReference type="eggNOG" id="KOG4070">
    <property type="taxonomic scope" value="Eukaryota"/>
</dbReference>
<evidence type="ECO:0000313" key="2">
    <source>
        <dbReference type="Proteomes" id="UP001652621"/>
    </source>
</evidence>
<protein>
    <submittedName>
        <fullName evidence="3">Uncharacterized protein LOC101893686</fullName>
    </submittedName>
</protein>
<dbReference type="EnsemblMetazoa" id="MDOA000334-RA">
    <property type="protein sequence ID" value="MDOA000334-PA"/>
    <property type="gene ID" value="MDOA000334"/>
</dbReference>
<evidence type="ECO:0000313" key="1">
    <source>
        <dbReference type="EnsemblMetazoa" id="MDOA000334-PA"/>
    </source>
</evidence>
<dbReference type="InterPro" id="IPR011992">
    <property type="entry name" value="EF-hand-dom_pair"/>
</dbReference>
<proteinExistence type="predicted"/>
<dbReference type="GeneID" id="101893686"/>
<gene>
    <name evidence="1" type="primary">101893686</name>
    <name evidence="3" type="synonym">LOC101893686</name>
</gene>
<dbReference type="VEuPathDB" id="VectorBase:MDOA000334"/>
<dbReference type="VEuPathDB" id="VectorBase:MDOMA2_010529"/>
<dbReference type="OrthoDB" id="548799at2759"/>